<evidence type="ECO:0000259" key="1">
    <source>
        <dbReference type="SMART" id="SM00305"/>
    </source>
</evidence>
<dbReference type="Gene3D" id="2.170.16.10">
    <property type="entry name" value="Hedgehog/Intein (Hint) domain"/>
    <property type="match status" value="1"/>
</dbReference>
<sequence length="78" mass="9129">MKKESAPSVRKRLWFTNGRKLRLAVESVELLSESIEPEVYDLHIDHNHEYFADGVLVHNCSDSFDYFITEAFATHFKL</sequence>
<feature type="domain" description="Hint" evidence="1">
    <location>
        <begin position="20"/>
        <end position="65"/>
    </location>
</feature>
<accession>X1BC03</accession>
<dbReference type="SUPFAM" id="SSF51294">
    <property type="entry name" value="Hedgehog/intein (Hint) domain"/>
    <property type="match status" value="1"/>
</dbReference>
<comment type="caution">
    <text evidence="2">The sequence shown here is derived from an EMBL/GenBank/DDBJ whole genome shotgun (WGS) entry which is preliminary data.</text>
</comment>
<organism evidence="2">
    <name type="scientific">marine sediment metagenome</name>
    <dbReference type="NCBI Taxonomy" id="412755"/>
    <lineage>
        <taxon>unclassified sequences</taxon>
        <taxon>metagenomes</taxon>
        <taxon>ecological metagenomes</taxon>
    </lineage>
</organism>
<dbReference type="NCBIfam" id="TIGR01443">
    <property type="entry name" value="intein_Cterm"/>
    <property type="match status" value="1"/>
</dbReference>
<dbReference type="InterPro" id="IPR030934">
    <property type="entry name" value="Intein_C"/>
</dbReference>
<dbReference type="AlphaFoldDB" id="X1BC03"/>
<gene>
    <name evidence="2" type="ORF">S01H4_35817</name>
</gene>
<protein>
    <recommendedName>
        <fullName evidence="1">Hint domain-containing protein</fullName>
    </recommendedName>
</protein>
<reference evidence="2" key="1">
    <citation type="journal article" date="2014" name="Front. Microbiol.">
        <title>High frequency of phylogenetically diverse reductive dehalogenase-homologous genes in deep subseafloor sedimentary metagenomes.</title>
        <authorList>
            <person name="Kawai M."/>
            <person name="Futagami T."/>
            <person name="Toyoda A."/>
            <person name="Takaki Y."/>
            <person name="Nishi S."/>
            <person name="Hori S."/>
            <person name="Arai W."/>
            <person name="Tsubouchi T."/>
            <person name="Morono Y."/>
            <person name="Uchiyama I."/>
            <person name="Ito T."/>
            <person name="Fujiyama A."/>
            <person name="Inagaki F."/>
            <person name="Takami H."/>
        </authorList>
    </citation>
    <scope>NUCLEOTIDE SEQUENCE</scope>
    <source>
        <strain evidence="2">Expedition CK06-06</strain>
    </source>
</reference>
<dbReference type="EMBL" id="BART01019081">
    <property type="protein sequence ID" value="GAG81673.1"/>
    <property type="molecule type" value="Genomic_DNA"/>
</dbReference>
<dbReference type="InterPro" id="IPR036844">
    <property type="entry name" value="Hint_dom_sf"/>
</dbReference>
<dbReference type="SMART" id="SM00305">
    <property type="entry name" value="HintC"/>
    <property type="match status" value="1"/>
</dbReference>
<dbReference type="PROSITE" id="PS50818">
    <property type="entry name" value="INTEIN_C_TER"/>
    <property type="match status" value="1"/>
</dbReference>
<name>X1BC03_9ZZZZ</name>
<evidence type="ECO:0000313" key="2">
    <source>
        <dbReference type="EMBL" id="GAG81673.1"/>
    </source>
</evidence>
<dbReference type="InterPro" id="IPR003586">
    <property type="entry name" value="Hint_dom_C"/>
</dbReference>
<proteinExistence type="predicted"/>